<gene>
    <name evidence="2" type="ORF">EZS28_055377</name>
</gene>
<feature type="region of interest" description="Disordered" evidence="1">
    <location>
        <begin position="19"/>
        <end position="43"/>
    </location>
</feature>
<feature type="non-terminal residue" evidence="2">
    <location>
        <position position="1"/>
    </location>
</feature>
<dbReference type="Proteomes" id="UP000324800">
    <property type="component" value="Unassembled WGS sequence"/>
</dbReference>
<evidence type="ECO:0000313" key="3">
    <source>
        <dbReference type="Proteomes" id="UP000324800"/>
    </source>
</evidence>
<comment type="caution">
    <text evidence="2">The sequence shown here is derived from an EMBL/GenBank/DDBJ whole genome shotgun (WGS) entry which is preliminary data.</text>
</comment>
<feature type="non-terminal residue" evidence="2">
    <location>
        <position position="192"/>
    </location>
</feature>
<dbReference type="EMBL" id="SNRW01047307">
    <property type="protein sequence ID" value="KAA6315695.1"/>
    <property type="molecule type" value="Genomic_DNA"/>
</dbReference>
<proteinExistence type="predicted"/>
<sequence length="192" mass="21920">GDMTNYVQKNGQTLQVVNGTLRKGDGEEESESEDEDYMTKGDYNTNTNQILNNYCVRKTGQNTQNVRGRLLYVNPFGIEDDESQDLTDTTYPTWLEVSNAITAKFYNFYQVLTPPVMQSGFTASQSSLIKINNQIYFFYLVVKPDDTIQAYQGRDICTVNPPPLYTIFRPLNSDYLAMFLNDGYVHFTTQAT</sequence>
<dbReference type="AlphaFoldDB" id="A0A5J4Q1T2"/>
<accession>A0A5J4Q1T2</accession>
<evidence type="ECO:0000313" key="2">
    <source>
        <dbReference type="EMBL" id="KAA6315695.1"/>
    </source>
</evidence>
<reference evidence="2 3" key="1">
    <citation type="submission" date="2019-03" db="EMBL/GenBank/DDBJ databases">
        <title>Single cell metagenomics reveals metabolic interactions within the superorganism composed of flagellate Streblomastix strix and complex community of Bacteroidetes bacteria on its surface.</title>
        <authorList>
            <person name="Treitli S.C."/>
            <person name="Kolisko M."/>
            <person name="Husnik F."/>
            <person name="Keeling P."/>
            <person name="Hampl V."/>
        </authorList>
    </citation>
    <scope>NUCLEOTIDE SEQUENCE [LARGE SCALE GENOMIC DNA]</scope>
    <source>
        <strain evidence="2">ST1C</strain>
    </source>
</reference>
<protein>
    <submittedName>
        <fullName evidence="2">Uncharacterized protein</fullName>
    </submittedName>
</protein>
<feature type="compositionally biased region" description="Acidic residues" evidence="1">
    <location>
        <begin position="26"/>
        <end position="36"/>
    </location>
</feature>
<organism evidence="2 3">
    <name type="scientific">Streblomastix strix</name>
    <dbReference type="NCBI Taxonomy" id="222440"/>
    <lineage>
        <taxon>Eukaryota</taxon>
        <taxon>Metamonada</taxon>
        <taxon>Preaxostyla</taxon>
        <taxon>Oxymonadida</taxon>
        <taxon>Streblomastigidae</taxon>
        <taxon>Streblomastix</taxon>
    </lineage>
</organism>
<name>A0A5J4Q1T2_9EUKA</name>
<evidence type="ECO:0000256" key="1">
    <source>
        <dbReference type="SAM" id="MobiDB-lite"/>
    </source>
</evidence>